<accession>A0A410X2K5</accession>
<dbReference type="RefSeq" id="WP_009676287.1">
    <property type="nucleotide sequence ID" value="NZ_CP026520.1"/>
</dbReference>
<evidence type="ECO:0000256" key="1">
    <source>
        <dbReference type="SAM" id="Phobius"/>
    </source>
</evidence>
<proteinExistence type="predicted"/>
<reference evidence="3 4" key="1">
    <citation type="submission" date="2018-01" db="EMBL/GenBank/DDBJ databases">
        <title>The whole genome sequencing and assembly of Paenibacillus chitinolyticus KCCM 41400 strain.</title>
        <authorList>
            <person name="Kim J.-Y."/>
            <person name="Park M.-K."/>
            <person name="Lee Y.-J."/>
            <person name="Yi H."/>
            <person name="Bahn Y.-S."/>
            <person name="Kim J.F."/>
            <person name="Lee D.-W."/>
        </authorList>
    </citation>
    <scope>NUCLEOTIDE SEQUENCE [LARGE SCALE GENOMIC DNA]</scope>
    <source>
        <strain evidence="3 4">KCCM 41400</strain>
    </source>
</reference>
<keyword evidence="1" id="KW-1133">Transmembrane helix</keyword>
<name>A0A410X2K5_9BACL</name>
<dbReference type="AlphaFoldDB" id="A0A410X2K5"/>
<dbReference type="Pfam" id="PF14141">
    <property type="entry name" value="YqzM"/>
    <property type="match status" value="1"/>
</dbReference>
<organism evidence="3 4">
    <name type="scientific">Paenibacillus chitinolyticus</name>
    <dbReference type="NCBI Taxonomy" id="79263"/>
    <lineage>
        <taxon>Bacteria</taxon>
        <taxon>Bacillati</taxon>
        <taxon>Bacillota</taxon>
        <taxon>Bacilli</taxon>
        <taxon>Bacillales</taxon>
        <taxon>Paenibacillaceae</taxon>
        <taxon>Paenibacillus</taxon>
    </lineage>
</organism>
<evidence type="ECO:0000313" key="4">
    <source>
        <dbReference type="Proteomes" id="UP000288943"/>
    </source>
</evidence>
<dbReference type="EMBL" id="CP026520">
    <property type="protein sequence ID" value="QAV20848.1"/>
    <property type="molecule type" value="Genomic_DNA"/>
</dbReference>
<protein>
    <submittedName>
        <fullName evidence="3">YqzM family protein</fullName>
    </submittedName>
</protein>
<evidence type="ECO:0000313" key="3">
    <source>
        <dbReference type="EMBL" id="QAV20848.1"/>
    </source>
</evidence>
<keyword evidence="1" id="KW-0472">Membrane</keyword>
<gene>
    <name evidence="2" type="ORF">M5X16_27015</name>
    <name evidence="3" type="ORF">PC41400_25440</name>
</gene>
<dbReference type="EMBL" id="JAMDMJ010000042">
    <property type="protein sequence ID" value="MCY9599399.1"/>
    <property type="molecule type" value="Genomic_DNA"/>
</dbReference>
<dbReference type="KEGG" id="pchi:PC41400_25440"/>
<dbReference type="Proteomes" id="UP001527202">
    <property type="component" value="Unassembled WGS sequence"/>
</dbReference>
<evidence type="ECO:0000313" key="2">
    <source>
        <dbReference type="EMBL" id="MCY9599399.1"/>
    </source>
</evidence>
<keyword evidence="1" id="KW-0812">Transmembrane</keyword>
<dbReference type="InterPro" id="IPR025416">
    <property type="entry name" value="YqzM"/>
</dbReference>
<evidence type="ECO:0000313" key="5">
    <source>
        <dbReference type="Proteomes" id="UP001527202"/>
    </source>
</evidence>
<feature type="transmembrane region" description="Helical" evidence="1">
    <location>
        <begin position="22"/>
        <end position="47"/>
    </location>
</feature>
<sequence>MSDPKHPELHLNEEPRNDLMDVALGFGGFFAVLMIIFIIGVIIKLVIG</sequence>
<dbReference type="GeneID" id="95378138"/>
<keyword evidence="5" id="KW-1185">Reference proteome</keyword>
<dbReference type="Proteomes" id="UP000288943">
    <property type="component" value="Chromosome"/>
</dbReference>
<reference evidence="2 5" key="2">
    <citation type="submission" date="2022-05" db="EMBL/GenBank/DDBJ databases">
        <title>Genome Sequencing of Bee-Associated Microbes.</title>
        <authorList>
            <person name="Dunlap C."/>
        </authorList>
    </citation>
    <scope>NUCLEOTIDE SEQUENCE [LARGE SCALE GENOMIC DNA]</scope>
    <source>
        <strain evidence="2 5">NRRL B-23120</strain>
    </source>
</reference>
<dbReference type="OrthoDB" id="2663483at2"/>